<name>A0A2R8AYU3_9RHOB</name>
<dbReference type="Pfam" id="PF02120">
    <property type="entry name" value="Flg_hook"/>
    <property type="match status" value="1"/>
</dbReference>
<feature type="region of interest" description="Disordered" evidence="1">
    <location>
        <begin position="544"/>
        <end position="614"/>
    </location>
</feature>
<feature type="compositionally biased region" description="Polar residues" evidence="1">
    <location>
        <begin position="591"/>
        <end position="601"/>
    </location>
</feature>
<feature type="region of interest" description="Disordered" evidence="1">
    <location>
        <begin position="771"/>
        <end position="803"/>
    </location>
</feature>
<proteinExistence type="predicted"/>
<dbReference type="OrthoDB" id="7203912at2"/>
<gene>
    <name evidence="3" type="ORF">PRI8871_03025</name>
</gene>
<dbReference type="RefSeq" id="WP_108887052.1">
    <property type="nucleotide sequence ID" value="NZ_OMOJ01000007.1"/>
</dbReference>
<feature type="compositionally biased region" description="Basic and acidic residues" evidence="1">
    <location>
        <begin position="103"/>
        <end position="117"/>
    </location>
</feature>
<evidence type="ECO:0000256" key="1">
    <source>
        <dbReference type="SAM" id="MobiDB-lite"/>
    </source>
</evidence>
<dbReference type="CDD" id="cd17470">
    <property type="entry name" value="T3SS_Flik_C"/>
    <property type="match status" value="1"/>
</dbReference>
<dbReference type="EMBL" id="OMOJ01000007">
    <property type="protein sequence ID" value="SPF81203.1"/>
    <property type="molecule type" value="Genomic_DNA"/>
</dbReference>
<feature type="compositionally biased region" description="Polar residues" evidence="1">
    <location>
        <begin position="252"/>
        <end position="268"/>
    </location>
</feature>
<feature type="compositionally biased region" description="Polar residues" evidence="1">
    <location>
        <begin position="145"/>
        <end position="156"/>
    </location>
</feature>
<feature type="region of interest" description="Disordered" evidence="1">
    <location>
        <begin position="308"/>
        <end position="356"/>
    </location>
</feature>
<feature type="compositionally biased region" description="Polar residues" evidence="1">
    <location>
        <begin position="321"/>
        <end position="341"/>
    </location>
</feature>
<dbReference type="Gene3D" id="3.30.750.140">
    <property type="match status" value="1"/>
</dbReference>
<organism evidence="3 4">
    <name type="scientific">Pseudoprimorskyibacter insulae</name>
    <dbReference type="NCBI Taxonomy" id="1695997"/>
    <lineage>
        <taxon>Bacteria</taxon>
        <taxon>Pseudomonadati</taxon>
        <taxon>Pseudomonadota</taxon>
        <taxon>Alphaproteobacteria</taxon>
        <taxon>Rhodobacterales</taxon>
        <taxon>Paracoccaceae</taxon>
        <taxon>Pseudoprimorskyibacter</taxon>
    </lineage>
</organism>
<reference evidence="4" key="1">
    <citation type="submission" date="2018-03" db="EMBL/GenBank/DDBJ databases">
        <authorList>
            <person name="Rodrigo-Torres L."/>
            <person name="Arahal R. D."/>
            <person name="Lucena T."/>
        </authorList>
    </citation>
    <scope>NUCLEOTIDE SEQUENCE [LARGE SCALE GENOMIC DNA]</scope>
    <source>
        <strain evidence="4">CECT 8871</strain>
    </source>
</reference>
<feature type="compositionally biased region" description="Basic and acidic residues" evidence="1">
    <location>
        <begin position="193"/>
        <end position="208"/>
    </location>
</feature>
<dbReference type="InterPro" id="IPR021136">
    <property type="entry name" value="Flagellar_hook_control-like_C"/>
</dbReference>
<evidence type="ECO:0000313" key="3">
    <source>
        <dbReference type="EMBL" id="SPF81203.1"/>
    </source>
</evidence>
<dbReference type="InterPro" id="IPR038610">
    <property type="entry name" value="FliK-like_C_sf"/>
</dbReference>
<sequence>MQITDSIRVTATTDHPMSQGTQSTNTEFSDLVAALQPPELPAETAIELESDPKPEVAQDAVTKSLGDTSMPPLPPPAHSIVASNPRAAPTTNDRSVAPVAVESPEKSPHPDKVTEKGRHLRTAAEDLASLAFWSRPTQPPEPKQNAENGRPQSTHPSDTRSSKVATPINLEDAKDPHQPVQLGALQHALPQDPKSEARVARAEPEPSKNTRINSELLAQDTRKPLQQASELASPNVPNPSTADVGALPTYSPEPTTMPEQAQLPQSEPQGIPRDAKAITTDQEIPVIEKRPTTKVAVENVVFSPAQPPRTAQIPIVRSEPNHSTAPNTGPSLLPETSQNPNVHKGTKPKNDPSSTSVLAMGRAVPETTQHPQHARIDFTIKREETIRLRPQTQRTEVDESSTLINQNRINSSSADGYPAPMPPATALPAPHEPSTAARGALRAEPLENAITATQRIIPSERDQIFAQLKENPALPIATVEVSQSMDSIIEAADSHPPSRAADRIHVEKAASPVHRVEGRSDNTTVAPMRLQNTAAPQPILFNASTLPRQTKDDEQPFRLDLPDHGKHAESQPVHQTPNAKPIQSGFGAHVETTQPTPSQPKNRSKTEPASDLMLIGDQPKTDLRNRAASTSPSTPTPAVNFHISHLNSTKSVPEKLKVESVDASLVTMPTRIETHSPKMEAAPQQHSISNVIQQISPKLPGPSDGLVEVQLSPEELGRVKLQVGHHENAITLTIHADRPETVDLFRRNIVQLERDLSALGFNDVAFSFSGGQGENSQSAKARPPQDASLEPLPTDVTDAPPSHVSLDGVNILL</sequence>
<dbReference type="Proteomes" id="UP000244904">
    <property type="component" value="Unassembled WGS sequence"/>
</dbReference>
<accession>A0A2R8AYU3</accession>
<feature type="region of interest" description="Disordered" evidence="1">
    <location>
        <begin position="1"/>
        <end position="25"/>
    </location>
</feature>
<evidence type="ECO:0000259" key="2">
    <source>
        <dbReference type="Pfam" id="PF02120"/>
    </source>
</evidence>
<dbReference type="AlphaFoldDB" id="A0A2R8AYU3"/>
<protein>
    <recommendedName>
        <fullName evidence="2">Flagellar hook-length control protein-like C-terminal domain-containing protein</fullName>
    </recommendedName>
</protein>
<feature type="compositionally biased region" description="Basic and acidic residues" evidence="1">
    <location>
        <begin position="549"/>
        <end position="569"/>
    </location>
</feature>
<feature type="region of interest" description="Disordered" evidence="1">
    <location>
        <begin position="409"/>
        <end position="437"/>
    </location>
</feature>
<feature type="domain" description="Flagellar hook-length control protein-like C-terminal" evidence="2">
    <location>
        <begin position="707"/>
        <end position="776"/>
    </location>
</feature>
<evidence type="ECO:0000313" key="4">
    <source>
        <dbReference type="Proteomes" id="UP000244904"/>
    </source>
</evidence>
<keyword evidence="4" id="KW-1185">Reference proteome</keyword>
<feature type="region of interest" description="Disordered" evidence="1">
    <location>
        <begin position="47"/>
        <end position="272"/>
    </location>
</feature>